<protein>
    <submittedName>
        <fullName evidence="1">Uncharacterized protein</fullName>
    </submittedName>
</protein>
<dbReference type="Proteomes" id="UP000314294">
    <property type="component" value="Unassembled WGS sequence"/>
</dbReference>
<sequence>MLLVYEGKQLVVGSEPLSGVQTGGRRPACLSFPAGCKSPEAGPVRPCRGALTDLRGGNLLVNP</sequence>
<name>A0A4Z2HXJ0_9TELE</name>
<reference evidence="1 2" key="1">
    <citation type="submission" date="2019-03" db="EMBL/GenBank/DDBJ databases">
        <title>First draft genome of Liparis tanakae, snailfish: a comprehensive survey of snailfish specific genes.</title>
        <authorList>
            <person name="Kim W."/>
            <person name="Song I."/>
            <person name="Jeong J.-H."/>
            <person name="Kim D."/>
            <person name="Kim S."/>
            <person name="Ryu S."/>
            <person name="Song J.Y."/>
            <person name="Lee S.K."/>
        </authorList>
    </citation>
    <scope>NUCLEOTIDE SEQUENCE [LARGE SCALE GENOMIC DNA]</scope>
    <source>
        <tissue evidence="1">Muscle</tissue>
    </source>
</reference>
<proteinExistence type="predicted"/>
<evidence type="ECO:0000313" key="1">
    <source>
        <dbReference type="EMBL" id="TNN69683.1"/>
    </source>
</evidence>
<gene>
    <name evidence="1" type="ORF">EYF80_020047</name>
</gene>
<organism evidence="1 2">
    <name type="scientific">Liparis tanakae</name>
    <name type="common">Tanaka's snailfish</name>
    <dbReference type="NCBI Taxonomy" id="230148"/>
    <lineage>
        <taxon>Eukaryota</taxon>
        <taxon>Metazoa</taxon>
        <taxon>Chordata</taxon>
        <taxon>Craniata</taxon>
        <taxon>Vertebrata</taxon>
        <taxon>Euteleostomi</taxon>
        <taxon>Actinopterygii</taxon>
        <taxon>Neopterygii</taxon>
        <taxon>Teleostei</taxon>
        <taxon>Neoteleostei</taxon>
        <taxon>Acanthomorphata</taxon>
        <taxon>Eupercaria</taxon>
        <taxon>Perciformes</taxon>
        <taxon>Cottioidei</taxon>
        <taxon>Cottales</taxon>
        <taxon>Liparidae</taxon>
        <taxon>Liparis</taxon>
    </lineage>
</organism>
<keyword evidence="2" id="KW-1185">Reference proteome</keyword>
<dbReference type="EMBL" id="SRLO01000172">
    <property type="protein sequence ID" value="TNN69683.1"/>
    <property type="molecule type" value="Genomic_DNA"/>
</dbReference>
<accession>A0A4Z2HXJ0</accession>
<dbReference type="AlphaFoldDB" id="A0A4Z2HXJ0"/>
<comment type="caution">
    <text evidence="1">The sequence shown here is derived from an EMBL/GenBank/DDBJ whole genome shotgun (WGS) entry which is preliminary data.</text>
</comment>
<evidence type="ECO:0000313" key="2">
    <source>
        <dbReference type="Proteomes" id="UP000314294"/>
    </source>
</evidence>